<evidence type="ECO:0008006" key="4">
    <source>
        <dbReference type="Google" id="ProtNLM"/>
    </source>
</evidence>
<protein>
    <recommendedName>
        <fullName evidence="4">Toxin-antitoxin system YwqK family antitoxin</fullName>
    </recommendedName>
</protein>
<dbReference type="Gene3D" id="2.20.110.10">
    <property type="entry name" value="Histone H3 K4-specific methyltransferase SET7/9 N-terminal domain"/>
    <property type="match status" value="5"/>
</dbReference>
<sequence>MRSVGMIRKYLALLLLLPSLAMAERQWLDASFEPVEESEASFYMEQAPQQQGDGWPVKVYYREGGLRLEGVLDGPDLVDDGLVGPYRFYHANGALQEQASRDDQNRYHGELLSYHDNGQLRFRQNYRHGTLHGEFSEYHDNGQLESRTELVDGKRRDGECLHYDAQGRLAARHFYQDDKLEGPAERYREGVLLSREHYRSGVLEGLKQSFHADGSKSSEHSLKNDRIEGLERRWHANGKLFLESSYRQGKQHGAFRRFDEAGVLVEEAEYRNGIKVGVNRDYFPSGALRKEETLDDKGQRQRQEQFDEQGNRLSLELRESGTHGVHLRSETYRLDGSLESRLQKTLDGRWELREAFAEDGSQIERYEERQGRSHGLRLSVGWQGERREEHFREGRREGLFKVTSRTGEVIEQGRYRADNKVGEWLQVDALVRRTENYDQQGRLHGEQRSETVAGELLQRGHYRNGLRHGRAEYYEAGKLVEAGEYRDDKPDGVWRQRLYDGLNWHGSYRKGLQVGIWRALSAEGYLMASARYDDQGRPTGTHYSFEVDGGLARVDRYRDGRQHGLSEYFAGGRRFMVMEYDEGILLETRRDED</sequence>
<dbReference type="PANTHER" id="PTHR33706">
    <property type="entry name" value="MORN VARIANT REPEAT PROTEIN"/>
    <property type="match status" value="1"/>
</dbReference>
<organism evidence="2 3">
    <name type="scientific">Pseudomonas mangrovi</name>
    <dbReference type="NCBI Taxonomy" id="2161748"/>
    <lineage>
        <taxon>Bacteria</taxon>
        <taxon>Pseudomonadati</taxon>
        <taxon>Pseudomonadota</taxon>
        <taxon>Gammaproteobacteria</taxon>
        <taxon>Pseudomonadales</taxon>
        <taxon>Pseudomonadaceae</taxon>
        <taxon>Pseudomonas</taxon>
    </lineage>
</organism>
<dbReference type="SUPFAM" id="SSF82185">
    <property type="entry name" value="Histone H3 K4-specific methyltransferase SET7/9 N-terminal domain"/>
    <property type="match status" value="4"/>
</dbReference>
<dbReference type="AlphaFoldDB" id="A0A2T5P745"/>
<dbReference type="InterPro" id="IPR011652">
    <property type="entry name" value="MORN_2"/>
</dbReference>
<proteinExistence type="predicted"/>
<reference evidence="2 3" key="1">
    <citation type="submission" date="2018-04" db="EMBL/GenBank/DDBJ databases">
        <title>Pseudomonas sp. nov., isolated from mangrove soil.</title>
        <authorList>
            <person name="Chen C."/>
        </authorList>
    </citation>
    <scope>NUCLEOTIDE SEQUENCE [LARGE SCALE GENOMIC DNA]</scope>
    <source>
        <strain evidence="2 3">TC-11</strain>
    </source>
</reference>
<dbReference type="Pfam" id="PF07661">
    <property type="entry name" value="MORN_2"/>
    <property type="match status" value="5"/>
</dbReference>
<keyword evidence="3" id="KW-1185">Reference proteome</keyword>
<name>A0A2T5P745_9PSED</name>
<dbReference type="EMBL" id="QASN01000020">
    <property type="protein sequence ID" value="PTU73556.1"/>
    <property type="molecule type" value="Genomic_DNA"/>
</dbReference>
<gene>
    <name evidence="2" type="ORF">DBO85_14665</name>
</gene>
<feature type="chain" id="PRO_5015408047" description="Toxin-antitoxin system YwqK family antitoxin" evidence="1">
    <location>
        <begin position="24"/>
        <end position="593"/>
    </location>
</feature>
<dbReference type="Proteomes" id="UP000244064">
    <property type="component" value="Unassembled WGS sequence"/>
</dbReference>
<evidence type="ECO:0000313" key="3">
    <source>
        <dbReference type="Proteomes" id="UP000244064"/>
    </source>
</evidence>
<feature type="signal peptide" evidence="1">
    <location>
        <begin position="1"/>
        <end position="23"/>
    </location>
</feature>
<keyword evidence="1" id="KW-0732">Signal</keyword>
<dbReference type="PANTHER" id="PTHR33706:SF1">
    <property type="entry name" value="TPR REPEAT PROTEIN"/>
    <property type="match status" value="1"/>
</dbReference>
<comment type="caution">
    <text evidence="2">The sequence shown here is derived from an EMBL/GenBank/DDBJ whole genome shotgun (WGS) entry which is preliminary data.</text>
</comment>
<evidence type="ECO:0000313" key="2">
    <source>
        <dbReference type="EMBL" id="PTU73556.1"/>
    </source>
</evidence>
<evidence type="ECO:0000256" key="1">
    <source>
        <dbReference type="SAM" id="SignalP"/>
    </source>
</evidence>
<accession>A0A2T5P745</accession>
<dbReference type="Gene3D" id="3.90.930.1">
    <property type="match status" value="1"/>
</dbReference>